<sequence length="73" mass="7445">VVGIPTVALGGHLAELAELLRPALEGHLASRVLSARWRRPRIVGVQGPPAAGAGGAALRALDVVLADPARRLA</sequence>
<dbReference type="InterPro" id="IPR043129">
    <property type="entry name" value="ATPase_NBD"/>
</dbReference>
<dbReference type="Proteomes" id="UP000247602">
    <property type="component" value="Unassembled WGS sequence"/>
</dbReference>
<accession>A0A323V7U7</accession>
<reference evidence="1 2" key="1">
    <citation type="submission" date="2018-06" db="EMBL/GenBank/DDBJ databases">
        <title>Draft genome sequence of Modestobacter versicolor CP153-2.</title>
        <authorList>
            <person name="Gundlapally S.R."/>
        </authorList>
    </citation>
    <scope>NUCLEOTIDE SEQUENCE [LARGE SCALE GENOMIC DNA]</scope>
    <source>
        <strain evidence="1 2">CP153-2</strain>
    </source>
</reference>
<dbReference type="AlphaFoldDB" id="A0A323V7U7"/>
<evidence type="ECO:0000313" key="1">
    <source>
        <dbReference type="EMBL" id="PZA20842.1"/>
    </source>
</evidence>
<dbReference type="Gene3D" id="3.30.420.40">
    <property type="match status" value="1"/>
</dbReference>
<keyword evidence="2" id="KW-1185">Reference proteome</keyword>
<evidence type="ECO:0000313" key="2">
    <source>
        <dbReference type="Proteomes" id="UP000247602"/>
    </source>
</evidence>
<protein>
    <recommendedName>
        <fullName evidence="3">ROK family transcriptional regulator</fullName>
    </recommendedName>
</protein>
<name>A0A323V7U7_9ACTN</name>
<evidence type="ECO:0008006" key="3">
    <source>
        <dbReference type="Google" id="ProtNLM"/>
    </source>
</evidence>
<feature type="non-terminal residue" evidence="1">
    <location>
        <position position="1"/>
    </location>
</feature>
<gene>
    <name evidence="1" type="ORF">DMO24_13325</name>
</gene>
<proteinExistence type="predicted"/>
<dbReference type="SUPFAM" id="SSF53067">
    <property type="entry name" value="Actin-like ATPase domain"/>
    <property type="match status" value="1"/>
</dbReference>
<organism evidence="1 2">
    <name type="scientific">Modestobacter versicolor</name>
    <dbReference type="NCBI Taxonomy" id="429133"/>
    <lineage>
        <taxon>Bacteria</taxon>
        <taxon>Bacillati</taxon>
        <taxon>Actinomycetota</taxon>
        <taxon>Actinomycetes</taxon>
        <taxon>Geodermatophilales</taxon>
        <taxon>Geodermatophilaceae</taxon>
        <taxon>Modestobacter</taxon>
    </lineage>
</organism>
<dbReference type="EMBL" id="QKNV01000138">
    <property type="protein sequence ID" value="PZA20842.1"/>
    <property type="molecule type" value="Genomic_DNA"/>
</dbReference>
<comment type="caution">
    <text evidence="1">The sequence shown here is derived from an EMBL/GenBank/DDBJ whole genome shotgun (WGS) entry which is preliminary data.</text>
</comment>